<dbReference type="OrthoDB" id="3424092at2"/>
<dbReference type="RefSeq" id="WP_141924175.1">
    <property type="nucleotide sequence ID" value="NZ_VFQC01000001.1"/>
</dbReference>
<dbReference type="EMBL" id="VFQC01000001">
    <property type="protein sequence ID" value="TQN32715.1"/>
    <property type="molecule type" value="Genomic_DNA"/>
</dbReference>
<dbReference type="Proteomes" id="UP000317422">
    <property type="component" value="Unassembled WGS sequence"/>
</dbReference>
<organism evidence="1 2">
    <name type="scientific">Haloactinospora alba</name>
    <dbReference type="NCBI Taxonomy" id="405555"/>
    <lineage>
        <taxon>Bacteria</taxon>
        <taxon>Bacillati</taxon>
        <taxon>Actinomycetota</taxon>
        <taxon>Actinomycetes</taxon>
        <taxon>Streptosporangiales</taxon>
        <taxon>Nocardiopsidaceae</taxon>
        <taxon>Haloactinospora</taxon>
    </lineage>
</organism>
<protein>
    <submittedName>
        <fullName evidence="1">Sirohydrochlorin ferrochelatase</fullName>
    </submittedName>
</protein>
<comment type="caution">
    <text evidence="1">The sequence shown here is derived from an EMBL/GenBank/DDBJ whole genome shotgun (WGS) entry which is preliminary data.</text>
</comment>
<keyword evidence="2" id="KW-1185">Reference proteome</keyword>
<evidence type="ECO:0000313" key="1">
    <source>
        <dbReference type="EMBL" id="TQN32715.1"/>
    </source>
</evidence>
<evidence type="ECO:0000313" key="2">
    <source>
        <dbReference type="Proteomes" id="UP000317422"/>
    </source>
</evidence>
<sequence>MVPTMVLVADDERDTHRQKALRELATAVADRNEAPVVGAFGSPAEVNETIRAVDGPLVLVPAFLAGGDRASAELLAQLDLNDRGEAYTLPPLGAVPSIIAELARRLQDHGWAHGDGVVLAADGCTGQEDRRVVTDVSRMLSRRLQAAVHVGYLNVWAPSVWHAAQRLRNNGHPRVTVANWCLVGGSRERDPNDLAASGMTDPLWPSPLIVDLLLARHRAGKARLAA</sequence>
<accession>A0A543NLJ2</accession>
<dbReference type="SUPFAM" id="SSF53800">
    <property type="entry name" value="Chelatase"/>
    <property type="match status" value="1"/>
</dbReference>
<gene>
    <name evidence="1" type="ORF">FHX37_2693</name>
</gene>
<name>A0A543NLJ2_9ACTN</name>
<proteinExistence type="predicted"/>
<dbReference type="Gene3D" id="3.40.50.1400">
    <property type="match status" value="2"/>
</dbReference>
<dbReference type="AlphaFoldDB" id="A0A543NLJ2"/>
<reference evidence="1 2" key="1">
    <citation type="submission" date="2019-06" db="EMBL/GenBank/DDBJ databases">
        <title>Sequencing the genomes of 1000 actinobacteria strains.</title>
        <authorList>
            <person name="Klenk H.-P."/>
        </authorList>
    </citation>
    <scope>NUCLEOTIDE SEQUENCE [LARGE SCALE GENOMIC DNA]</scope>
    <source>
        <strain evidence="1 2">DSM 45015</strain>
    </source>
</reference>